<dbReference type="Proteomes" id="UP001218218">
    <property type="component" value="Unassembled WGS sequence"/>
</dbReference>
<comment type="caution">
    <text evidence="3">The sequence shown here is derived from an EMBL/GenBank/DDBJ whole genome shotgun (WGS) entry which is preliminary data.</text>
</comment>
<feature type="compositionally biased region" description="Basic and acidic residues" evidence="1">
    <location>
        <begin position="492"/>
        <end position="516"/>
    </location>
</feature>
<organism evidence="3 4">
    <name type="scientific">Mycena albidolilacea</name>
    <dbReference type="NCBI Taxonomy" id="1033008"/>
    <lineage>
        <taxon>Eukaryota</taxon>
        <taxon>Fungi</taxon>
        <taxon>Dikarya</taxon>
        <taxon>Basidiomycota</taxon>
        <taxon>Agaricomycotina</taxon>
        <taxon>Agaricomycetes</taxon>
        <taxon>Agaricomycetidae</taxon>
        <taxon>Agaricales</taxon>
        <taxon>Marasmiineae</taxon>
        <taxon>Mycenaceae</taxon>
        <taxon>Mycena</taxon>
    </lineage>
</organism>
<feature type="compositionally biased region" description="Acidic residues" evidence="1">
    <location>
        <begin position="98"/>
        <end position="107"/>
    </location>
</feature>
<protein>
    <recommendedName>
        <fullName evidence="2">DUF6532 domain-containing protein</fullName>
    </recommendedName>
</protein>
<evidence type="ECO:0000313" key="4">
    <source>
        <dbReference type="Proteomes" id="UP001218218"/>
    </source>
</evidence>
<name>A0AAD6ZAB1_9AGAR</name>
<feature type="region of interest" description="Disordered" evidence="1">
    <location>
        <begin position="491"/>
        <end position="533"/>
    </location>
</feature>
<dbReference type="AlphaFoldDB" id="A0AAD6ZAB1"/>
<reference evidence="3" key="1">
    <citation type="submission" date="2023-03" db="EMBL/GenBank/DDBJ databases">
        <title>Massive genome expansion in bonnet fungi (Mycena s.s.) driven by repeated elements and novel gene families across ecological guilds.</title>
        <authorList>
            <consortium name="Lawrence Berkeley National Laboratory"/>
            <person name="Harder C.B."/>
            <person name="Miyauchi S."/>
            <person name="Viragh M."/>
            <person name="Kuo A."/>
            <person name="Thoen E."/>
            <person name="Andreopoulos B."/>
            <person name="Lu D."/>
            <person name="Skrede I."/>
            <person name="Drula E."/>
            <person name="Henrissat B."/>
            <person name="Morin E."/>
            <person name="Kohler A."/>
            <person name="Barry K."/>
            <person name="LaButti K."/>
            <person name="Morin E."/>
            <person name="Salamov A."/>
            <person name="Lipzen A."/>
            <person name="Mereny Z."/>
            <person name="Hegedus B."/>
            <person name="Baldrian P."/>
            <person name="Stursova M."/>
            <person name="Weitz H."/>
            <person name="Taylor A."/>
            <person name="Grigoriev I.V."/>
            <person name="Nagy L.G."/>
            <person name="Martin F."/>
            <person name="Kauserud H."/>
        </authorList>
    </citation>
    <scope>NUCLEOTIDE SEQUENCE</scope>
    <source>
        <strain evidence="3">CBHHK002</strain>
    </source>
</reference>
<accession>A0AAD6ZAB1</accession>
<keyword evidence="4" id="KW-1185">Reference proteome</keyword>
<evidence type="ECO:0000259" key="2">
    <source>
        <dbReference type="Pfam" id="PF20149"/>
    </source>
</evidence>
<feature type="compositionally biased region" description="Polar residues" evidence="1">
    <location>
        <begin position="141"/>
        <end position="155"/>
    </location>
</feature>
<dbReference type="Pfam" id="PF20149">
    <property type="entry name" value="DUF6532"/>
    <property type="match status" value="1"/>
</dbReference>
<feature type="compositionally biased region" description="Polar residues" evidence="1">
    <location>
        <begin position="34"/>
        <end position="46"/>
    </location>
</feature>
<evidence type="ECO:0000313" key="3">
    <source>
        <dbReference type="EMBL" id="KAJ7314446.1"/>
    </source>
</evidence>
<feature type="domain" description="DUF6532" evidence="2">
    <location>
        <begin position="275"/>
        <end position="462"/>
    </location>
</feature>
<evidence type="ECO:0000256" key="1">
    <source>
        <dbReference type="SAM" id="MobiDB-lite"/>
    </source>
</evidence>
<feature type="region of interest" description="Disordered" evidence="1">
    <location>
        <begin position="1"/>
        <end position="246"/>
    </location>
</feature>
<feature type="compositionally biased region" description="Basic and acidic residues" evidence="1">
    <location>
        <begin position="50"/>
        <end position="79"/>
    </location>
</feature>
<dbReference type="EMBL" id="JARIHO010000067">
    <property type="protein sequence ID" value="KAJ7314446.1"/>
    <property type="molecule type" value="Genomic_DNA"/>
</dbReference>
<sequence length="533" mass="59444">MPPRRVDDSDSDSNDEAPAAQPPKKSRASRDDLSGNQTLDNRTRNAASRKPSEKQSANEKENLESQQKRLQAAEREVMKMRKKVAVMEAQAPSKDRDDEYESEDNGFDEPPNAAFVSSINPLGRLPVAPPRQTVPLRKTSKTNATKAPKISSQAFKNLPELPLDQRNLNDISPPPSPTHGGRCGDDDDQDDGMDGDFADLPNQTPTHASNGGPVTGEKRPHALSQSSPDPPPKRTKSKGKDAKFRDGFVQQPGVKPAAGDYEPIVAAILLRACGEYSARIVASKFGGFPDISIQYQWAEECFKNACRSSKERYKLTPRMAKLITKRGSHVRGKLIDTYRPLFATNYGFQRSQSKKAIAANQLKAQMLLRKAAFHYKDPSTRTGYAENPIITEARSQYIFKNKKALGAIFSSYFNPISAEYLALDFTILQSLTQEWSTGVEVRTKFSEKDMSEAYQTHLTDINEKWIKCNPTVTEKLRRKWYKRAAQDFAPAEPERTNIDAEDQDAIRMELEGRTGDTDSEEENDVNDDPLAAA</sequence>
<dbReference type="InterPro" id="IPR045341">
    <property type="entry name" value="DUF6532"/>
</dbReference>
<proteinExistence type="predicted"/>
<feature type="compositionally biased region" description="Acidic residues" evidence="1">
    <location>
        <begin position="517"/>
        <end position="527"/>
    </location>
</feature>
<feature type="compositionally biased region" description="Acidic residues" evidence="1">
    <location>
        <begin position="185"/>
        <end position="197"/>
    </location>
</feature>
<gene>
    <name evidence="3" type="ORF">DFH08DRAFT_821460</name>
</gene>